<proteinExistence type="predicted"/>
<keyword evidence="2" id="KW-1185">Reference proteome</keyword>
<accession>A0ACC2KZN5</accession>
<organism evidence="1 2">
    <name type="scientific">Persea americana</name>
    <name type="common">Avocado</name>
    <dbReference type="NCBI Taxonomy" id="3435"/>
    <lineage>
        <taxon>Eukaryota</taxon>
        <taxon>Viridiplantae</taxon>
        <taxon>Streptophyta</taxon>
        <taxon>Embryophyta</taxon>
        <taxon>Tracheophyta</taxon>
        <taxon>Spermatophyta</taxon>
        <taxon>Magnoliopsida</taxon>
        <taxon>Magnoliidae</taxon>
        <taxon>Laurales</taxon>
        <taxon>Lauraceae</taxon>
        <taxon>Persea</taxon>
    </lineage>
</organism>
<sequence>MGSCASKPKEADPEVLPQENPASSEQPPKTGAGSDSTIENKKNVGSKEPLVDLSEPKPDAPSSNGEPKATTDLASQIGVSNPALGDSGRFSEADLEAVDLD</sequence>
<name>A0ACC2KZN5_PERAE</name>
<evidence type="ECO:0000313" key="2">
    <source>
        <dbReference type="Proteomes" id="UP001234297"/>
    </source>
</evidence>
<dbReference type="EMBL" id="CM056814">
    <property type="protein sequence ID" value="KAJ8626264.1"/>
    <property type="molecule type" value="Genomic_DNA"/>
</dbReference>
<comment type="caution">
    <text evidence="1">The sequence shown here is derived from an EMBL/GenBank/DDBJ whole genome shotgun (WGS) entry which is preliminary data.</text>
</comment>
<protein>
    <submittedName>
        <fullName evidence="1">Uncharacterized protein</fullName>
    </submittedName>
</protein>
<reference evidence="1 2" key="1">
    <citation type="journal article" date="2022" name="Hortic Res">
        <title>A haplotype resolved chromosomal level avocado genome allows analysis of novel avocado genes.</title>
        <authorList>
            <person name="Nath O."/>
            <person name="Fletcher S.J."/>
            <person name="Hayward A."/>
            <person name="Shaw L.M."/>
            <person name="Masouleh A.K."/>
            <person name="Furtado A."/>
            <person name="Henry R.J."/>
            <person name="Mitter N."/>
        </authorList>
    </citation>
    <scope>NUCLEOTIDE SEQUENCE [LARGE SCALE GENOMIC DNA]</scope>
    <source>
        <strain evidence="2">cv. Hass</strain>
    </source>
</reference>
<dbReference type="Proteomes" id="UP001234297">
    <property type="component" value="Chromosome 6"/>
</dbReference>
<evidence type="ECO:0000313" key="1">
    <source>
        <dbReference type="EMBL" id="KAJ8626264.1"/>
    </source>
</evidence>
<gene>
    <name evidence="1" type="ORF">MRB53_019571</name>
</gene>